<organism evidence="1 2">
    <name type="scientific">Strongylus vulgaris</name>
    <name type="common">Blood worm</name>
    <dbReference type="NCBI Taxonomy" id="40348"/>
    <lineage>
        <taxon>Eukaryota</taxon>
        <taxon>Metazoa</taxon>
        <taxon>Ecdysozoa</taxon>
        <taxon>Nematoda</taxon>
        <taxon>Chromadorea</taxon>
        <taxon>Rhabditida</taxon>
        <taxon>Rhabditina</taxon>
        <taxon>Rhabditomorpha</taxon>
        <taxon>Strongyloidea</taxon>
        <taxon>Strongylidae</taxon>
        <taxon>Strongylus</taxon>
    </lineage>
</organism>
<protein>
    <submittedName>
        <fullName evidence="1">Uncharacterized protein</fullName>
    </submittedName>
</protein>
<gene>
    <name evidence="1" type="ORF">SVUK_LOCUS8698</name>
</gene>
<keyword evidence="2" id="KW-1185">Reference proteome</keyword>
<proteinExistence type="predicted"/>
<evidence type="ECO:0000313" key="1">
    <source>
        <dbReference type="EMBL" id="VDM73700.1"/>
    </source>
</evidence>
<reference evidence="1 2" key="1">
    <citation type="submission" date="2018-11" db="EMBL/GenBank/DDBJ databases">
        <authorList>
            <consortium name="Pathogen Informatics"/>
        </authorList>
    </citation>
    <scope>NUCLEOTIDE SEQUENCE [LARGE SCALE GENOMIC DNA]</scope>
</reference>
<evidence type="ECO:0000313" key="2">
    <source>
        <dbReference type="Proteomes" id="UP000270094"/>
    </source>
</evidence>
<dbReference type="EMBL" id="UYYB01031998">
    <property type="protein sequence ID" value="VDM73700.1"/>
    <property type="molecule type" value="Genomic_DNA"/>
</dbReference>
<name>A0A3P7IL75_STRVU</name>
<dbReference type="AlphaFoldDB" id="A0A3P7IL75"/>
<dbReference type="Proteomes" id="UP000270094">
    <property type="component" value="Unassembled WGS sequence"/>
</dbReference>
<sequence length="37" mass="4358">MTSKRLWKPHFLQIRNSYFVGLLIVVSTRGVLKLVKE</sequence>
<accession>A0A3P7IL75</accession>